<keyword evidence="2" id="KW-1185">Reference proteome</keyword>
<dbReference type="InterPro" id="IPR029068">
    <property type="entry name" value="Glyas_Bleomycin-R_OHBP_Dase"/>
</dbReference>
<protein>
    <recommendedName>
        <fullName evidence="3">VOC family protein</fullName>
    </recommendedName>
</protein>
<dbReference type="SUPFAM" id="SSF54593">
    <property type="entry name" value="Glyoxalase/Bleomycin resistance protein/Dihydroxybiphenyl dioxygenase"/>
    <property type="match status" value="1"/>
</dbReference>
<dbReference type="Gene3D" id="3.10.180.10">
    <property type="entry name" value="2,3-Dihydroxybiphenyl 1,2-Dioxygenase, domain 1"/>
    <property type="match status" value="1"/>
</dbReference>
<dbReference type="EMBL" id="AP027729">
    <property type="protein sequence ID" value="BDZ43982.1"/>
    <property type="molecule type" value="Genomic_DNA"/>
</dbReference>
<evidence type="ECO:0000313" key="2">
    <source>
        <dbReference type="Proteomes" id="UP001321475"/>
    </source>
</evidence>
<gene>
    <name evidence="1" type="ORF">GCM10025865_32810</name>
</gene>
<evidence type="ECO:0000313" key="1">
    <source>
        <dbReference type="EMBL" id="BDZ43982.1"/>
    </source>
</evidence>
<dbReference type="Proteomes" id="UP001321475">
    <property type="component" value="Chromosome"/>
</dbReference>
<accession>A0ABM8G760</accession>
<organism evidence="1 2">
    <name type="scientific">Paraoerskovia sediminicola</name>
    <dbReference type="NCBI Taxonomy" id="1138587"/>
    <lineage>
        <taxon>Bacteria</taxon>
        <taxon>Bacillati</taxon>
        <taxon>Actinomycetota</taxon>
        <taxon>Actinomycetes</taxon>
        <taxon>Micrococcales</taxon>
        <taxon>Cellulomonadaceae</taxon>
        <taxon>Paraoerskovia</taxon>
    </lineage>
</organism>
<evidence type="ECO:0008006" key="3">
    <source>
        <dbReference type="Google" id="ProtNLM"/>
    </source>
</evidence>
<dbReference type="RefSeq" id="WP_350227601.1">
    <property type="nucleotide sequence ID" value="NZ_AP027729.1"/>
</dbReference>
<proteinExistence type="predicted"/>
<name>A0ABM8G760_9CELL</name>
<reference evidence="2" key="1">
    <citation type="journal article" date="2019" name="Int. J. Syst. Evol. Microbiol.">
        <title>The Global Catalogue of Microorganisms (GCM) 10K type strain sequencing project: providing services to taxonomists for standard genome sequencing and annotation.</title>
        <authorList>
            <consortium name="The Broad Institute Genomics Platform"/>
            <consortium name="The Broad Institute Genome Sequencing Center for Infectious Disease"/>
            <person name="Wu L."/>
            <person name="Ma J."/>
        </authorList>
    </citation>
    <scope>NUCLEOTIDE SEQUENCE [LARGE SCALE GENOMIC DNA]</scope>
    <source>
        <strain evidence="2">NBRC 108565</strain>
    </source>
</reference>
<sequence length="179" mass="19149">MTGPTPYLQLPGTARKALAFYADVFGGNAQVHTLAEMGRTDGPADAVAHGYLHDGPVRVYASDTVGDEAPFAAEGLMLALLGTADAQTLHGWFARLAEGGVVLDPPGAAVGSLRRPGRGPVRSALAHRLPARRARRARRERCEDRSMTLWMTGDPAADELLDTDPFALLIGMLLDHRVR</sequence>